<sequence>MVDCLLIPSSHLIHSFASLIAVNYYSTTTLLNHSLHAAYQDYHHLVQDPSIYLFVYQIRIIILGCPKSLTHSLVEDRFNPPHRLVSRLVKIIESIVLKYNIKFDHLTDRLKSDSSS</sequence>
<protein>
    <submittedName>
        <fullName evidence="1">Uncharacterized protein</fullName>
    </submittedName>
</protein>
<evidence type="ECO:0000313" key="1">
    <source>
        <dbReference type="EMBL" id="MBW0499776.1"/>
    </source>
</evidence>
<name>A0A9Q3DG15_9BASI</name>
<comment type="caution">
    <text evidence="1">The sequence shown here is derived from an EMBL/GenBank/DDBJ whole genome shotgun (WGS) entry which is preliminary data.</text>
</comment>
<dbReference type="EMBL" id="AVOT02015448">
    <property type="protein sequence ID" value="MBW0499776.1"/>
    <property type="molecule type" value="Genomic_DNA"/>
</dbReference>
<evidence type="ECO:0000313" key="2">
    <source>
        <dbReference type="Proteomes" id="UP000765509"/>
    </source>
</evidence>
<accession>A0A9Q3DG15</accession>
<reference evidence="1" key="1">
    <citation type="submission" date="2021-03" db="EMBL/GenBank/DDBJ databases">
        <title>Draft genome sequence of rust myrtle Austropuccinia psidii MF-1, a brazilian biotype.</title>
        <authorList>
            <person name="Quecine M.C."/>
            <person name="Pachon D.M.R."/>
            <person name="Bonatelli M.L."/>
            <person name="Correr F.H."/>
            <person name="Franceschini L.M."/>
            <person name="Leite T.F."/>
            <person name="Margarido G.R.A."/>
            <person name="Almeida C.A."/>
            <person name="Ferrarezi J.A."/>
            <person name="Labate C.A."/>
        </authorList>
    </citation>
    <scope>NUCLEOTIDE SEQUENCE</scope>
    <source>
        <strain evidence="1">MF-1</strain>
    </source>
</reference>
<dbReference type="Proteomes" id="UP000765509">
    <property type="component" value="Unassembled WGS sequence"/>
</dbReference>
<keyword evidence="2" id="KW-1185">Reference proteome</keyword>
<proteinExistence type="predicted"/>
<gene>
    <name evidence="1" type="ORF">O181_039491</name>
</gene>
<dbReference type="AlphaFoldDB" id="A0A9Q3DG15"/>
<organism evidence="1 2">
    <name type="scientific">Austropuccinia psidii MF-1</name>
    <dbReference type="NCBI Taxonomy" id="1389203"/>
    <lineage>
        <taxon>Eukaryota</taxon>
        <taxon>Fungi</taxon>
        <taxon>Dikarya</taxon>
        <taxon>Basidiomycota</taxon>
        <taxon>Pucciniomycotina</taxon>
        <taxon>Pucciniomycetes</taxon>
        <taxon>Pucciniales</taxon>
        <taxon>Sphaerophragmiaceae</taxon>
        <taxon>Austropuccinia</taxon>
    </lineage>
</organism>